<gene>
    <name evidence="1" type="ORF">A3H78_03020</name>
</gene>
<dbReference type="EMBL" id="MGAV01000021">
    <property type="protein sequence ID" value="OGK53253.1"/>
    <property type="molecule type" value="Genomic_DNA"/>
</dbReference>
<comment type="caution">
    <text evidence="1">The sequence shown here is derived from an EMBL/GenBank/DDBJ whole genome shotgun (WGS) entry which is preliminary data.</text>
</comment>
<sequence>MLTISQIVNRYIQTTPYIEEALEKRLINLSSLARYIKPYIESELFKKIKLGAIIMALKRQNINMSKDRSNLSQTLRQLGDITVRSNLIEYTFTNSDTLVYKHAKLLKKIEKSKNTFLTITHGIFETTLFGSSIIENDIRNIFKEEDLVSILKNLSSITIKLPENTVKTPGVHYAILKQLAWQNINVIDSVSTYTEFTIVLDSKQTDIAFSVLNKSLGKSQVI</sequence>
<evidence type="ECO:0000313" key="2">
    <source>
        <dbReference type="Proteomes" id="UP000177418"/>
    </source>
</evidence>
<evidence type="ECO:0000313" key="1">
    <source>
        <dbReference type="EMBL" id="OGK53253.1"/>
    </source>
</evidence>
<dbReference type="AlphaFoldDB" id="A0A1F7JCC0"/>
<organism evidence="1 2">
    <name type="scientific">Candidatus Roizmanbacteria bacterium RIFCSPLOWO2_02_FULL_36_11</name>
    <dbReference type="NCBI Taxonomy" id="1802071"/>
    <lineage>
        <taxon>Bacteria</taxon>
        <taxon>Candidatus Roizmaniibacteriota</taxon>
    </lineage>
</organism>
<reference evidence="1 2" key="1">
    <citation type="journal article" date="2016" name="Nat. Commun.">
        <title>Thousands of microbial genomes shed light on interconnected biogeochemical processes in an aquifer system.</title>
        <authorList>
            <person name="Anantharaman K."/>
            <person name="Brown C.T."/>
            <person name="Hug L.A."/>
            <person name="Sharon I."/>
            <person name="Castelle C.J."/>
            <person name="Probst A.J."/>
            <person name="Thomas B.C."/>
            <person name="Singh A."/>
            <person name="Wilkins M.J."/>
            <person name="Karaoz U."/>
            <person name="Brodie E.L."/>
            <person name="Williams K.H."/>
            <person name="Hubbard S.S."/>
            <person name="Banfield J.F."/>
        </authorList>
    </citation>
    <scope>NUCLEOTIDE SEQUENCE [LARGE SCALE GENOMIC DNA]</scope>
</reference>
<proteinExistence type="predicted"/>
<evidence type="ECO:0008006" key="3">
    <source>
        <dbReference type="Google" id="ProtNLM"/>
    </source>
</evidence>
<dbReference type="Proteomes" id="UP000177418">
    <property type="component" value="Unassembled WGS sequence"/>
</dbReference>
<protein>
    <recommendedName>
        <fullName evidence="3">Aspartate kinase</fullName>
    </recommendedName>
</protein>
<name>A0A1F7JCC0_9BACT</name>
<accession>A0A1F7JCC0</accession>